<keyword evidence="9 10" id="KW-0324">Glycolysis</keyword>
<dbReference type="PANTHER" id="PTHR13697:SF52">
    <property type="entry name" value="ATP-DEPENDENT 6-PHOSPHOFRUCTOKINASE 3"/>
    <property type="match status" value="1"/>
</dbReference>
<dbReference type="GO" id="GO:0042802">
    <property type="term" value="F:identical protein binding"/>
    <property type="evidence" value="ECO:0007669"/>
    <property type="project" value="TreeGrafter"/>
</dbReference>
<feature type="binding site" description="in other chain" evidence="10">
    <location>
        <position position="232"/>
    </location>
    <ligand>
        <name>substrate</name>
        <note>ligand shared between dimeric partners</note>
    </ligand>
</feature>
<dbReference type="InterPro" id="IPR012003">
    <property type="entry name" value="ATP_PFK_prok-type"/>
</dbReference>
<comment type="caution">
    <text evidence="10">Lacks conserved residue(s) required for the propagation of feature annotation.</text>
</comment>
<comment type="similarity">
    <text evidence="10">Belongs to the phosphofructokinase type A (PFKA) family. Mixed-substrate PFK group III subfamily.</text>
</comment>
<evidence type="ECO:0000256" key="7">
    <source>
        <dbReference type="ARBA" id="ARBA00022777"/>
    </source>
</evidence>
<organism evidence="12 13">
    <name type="scientific">Corynebacterium resistens (strain DSM 45100 / JCM 12819 / GTC 2026 / SICGH 158)</name>
    <dbReference type="NCBI Taxonomy" id="662755"/>
    <lineage>
        <taxon>Bacteria</taxon>
        <taxon>Bacillati</taxon>
        <taxon>Actinomycetota</taxon>
        <taxon>Actinomycetes</taxon>
        <taxon>Mycobacteriales</taxon>
        <taxon>Corynebacteriaceae</taxon>
        <taxon>Corynebacterium</taxon>
    </lineage>
</organism>
<evidence type="ECO:0000256" key="10">
    <source>
        <dbReference type="HAMAP-Rule" id="MF_01976"/>
    </source>
</evidence>
<dbReference type="PRINTS" id="PR00476">
    <property type="entry name" value="PHFRCTKINASE"/>
</dbReference>
<evidence type="ECO:0000256" key="3">
    <source>
        <dbReference type="ARBA" id="ARBA00004679"/>
    </source>
</evidence>
<dbReference type="KEGG" id="crd:CRES_1382"/>
<dbReference type="InterPro" id="IPR000023">
    <property type="entry name" value="Phosphofructokinase_dom"/>
</dbReference>
<feature type="binding site" description="in other chain" evidence="10">
    <location>
        <begin position="135"/>
        <end position="137"/>
    </location>
    <ligand>
        <name>substrate</name>
        <note>ligand shared between dimeric partners</note>
    </ligand>
</feature>
<accession>F8DYZ2</accession>
<dbReference type="InterPro" id="IPR035966">
    <property type="entry name" value="PKF_sf"/>
</dbReference>
<comment type="pathway">
    <text evidence="3 10">Carbohydrate degradation; glycolysis; D-glyceraldehyde 3-phosphate and glycerone phosphate from D-glucose: step 3/4.</text>
</comment>
<dbReference type="Proteomes" id="UP000000492">
    <property type="component" value="Chromosome"/>
</dbReference>
<dbReference type="PANTHER" id="PTHR13697">
    <property type="entry name" value="PHOSPHOFRUCTOKINASE"/>
    <property type="match status" value="1"/>
</dbReference>
<dbReference type="Gene3D" id="3.40.50.450">
    <property type="match status" value="1"/>
</dbReference>
<dbReference type="HAMAP" id="MF_01976">
    <property type="entry name" value="Phosphofructokinase_III"/>
    <property type="match status" value="1"/>
</dbReference>
<dbReference type="EC" id="2.7.1.11" evidence="10"/>
<evidence type="ECO:0000256" key="4">
    <source>
        <dbReference type="ARBA" id="ARBA00022490"/>
    </source>
</evidence>
<gene>
    <name evidence="10 12" type="primary">pfkA</name>
    <name evidence="12" type="ordered locus">CRES_1382</name>
</gene>
<dbReference type="GO" id="GO:0016208">
    <property type="term" value="F:AMP binding"/>
    <property type="evidence" value="ECO:0007669"/>
    <property type="project" value="TreeGrafter"/>
</dbReference>
<evidence type="ECO:0000256" key="2">
    <source>
        <dbReference type="ARBA" id="ARBA00004496"/>
    </source>
</evidence>
<dbReference type="PROSITE" id="PS00433">
    <property type="entry name" value="PHOSPHOFRUCTOKINASE"/>
    <property type="match status" value="1"/>
</dbReference>
<sequence>MSGAVATIATMRIATLTSGGDCPGLNAVIRAVVRTAAQHGSTVVGYEDGWQGLLEDRRVQLYDDAFIDRILRQGGTILGTGRLHPDAFKAGIDRVKANLADAQIDALIAIGGEGTLKGAKWLHDNGVPVVGVPKTIDNDVDGTDYTFGFDTAVAVATEAIDRLHTTAESHNRVMIVEVMGRHVGWIALHAGMAGGAHEILIPEAPFDIDDVCKRMARRFQLGEKYGIIVVAEGALPKKGTLDVGEREVDQFGHEKFQDISGMIAKELENRLDTDVRTTVLGHTQRGGTPTAFDRVLATRFGVNAAQACLNGDFGKVVALQASHIDLISFDDAVGELKRVPPKFYETAQALFG</sequence>
<name>F8DYZ2_CORRG</name>
<dbReference type="GO" id="GO:0005945">
    <property type="term" value="C:6-phosphofructokinase complex"/>
    <property type="evidence" value="ECO:0007669"/>
    <property type="project" value="TreeGrafter"/>
</dbReference>
<dbReference type="InterPro" id="IPR012829">
    <property type="entry name" value="Phosphofructokinase_III"/>
</dbReference>
<dbReference type="AlphaFoldDB" id="F8DYZ2"/>
<dbReference type="GO" id="GO:0047334">
    <property type="term" value="F:diphosphate-fructose-6-phosphate 1-phosphotransferase activity"/>
    <property type="evidence" value="ECO:0007669"/>
    <property type="project" value="InterPro"/>
</dbReference>
<dbReference type="UniPathway" id="UPA00109">
    <property type="reaction ID" value="UER00182"/>
</dbReference>
<feature type="domain" description="Phosphofructokinase" evidence="11">
    <location>
        <begin position="12"/>
        <end position="307"/>
    </location>
</feature>
<keyword evidence="10" id="KW-0067">ATP-binding</keyword>
<evidence type="ECO:0000313" key="12">
    <source>
        <dbReference type="EMBL" id="AEI09737.1"/>
    </source>
</evidence>
<comment type="subcellular location">
    <subcellularLocation>
        <location evidence="2 10">Cytoplasm</location>
    </subcellularLocation>
</comment>
<comment type="function">
    <text evidence="10">Catalyzes the phosphorylation of D-fructose 6-phosphate to fructose 1,6-bisphosphate by ATP, the first committing step of glycolysis.</text>
</comment>
<feature type="binding site" evidence="10">
    <location>
        <position position="276"/>
    </location>
    <ligand>
        <name>substrate</name>
        <note>ligand shared between dimeric partners</note>
    </ligand>
</feature>
<keyword evidence="6 10" id="KW-0479">Metal-binding</keyword>
<dbReference type="InterPro" id="IPR022953">
    <property type="entry name" value="ATP_PFK"/>
</dbReference>
<evidence type="ECO:0000256" key="6">
    <source>
        <dbReference type="ARBA" id="ARBA00022723"/>
    </source>
</evidence>
<proteinExistence type="inferred from homology"/>
<feature type="active site" description="Proton acceptor" evidence="10">
    <location>
        <position position="137"/>
    </location>
</feature>
<evidence type="ECO:0000256" key="1">
    <source>
        <dbReference type="ARBA" id="ARBA00001946"/>
    </source>
</evidence>
<evidence type="ECO:0000256" key="8">
    <source>
        <dbReference type="ARBA" id="ARBA00022842"/>
    </source>
</evidence>
<feature type="binding site" evidence="10">
    <location>
        <position position="20"/>
    </location>
    <ligand>
        <name>ATP</name>
        <dbReference type="ChEBI" id="CHEBI:30616"/>
    </ligand>
</feature>
<protein>
    <recommendedName>
        <fullName evidence="10">ATP-dependent 6-phosphofructokinase</fullName>
        <shortName evidence="10">ATP-PFK</shortName>
        <shortName evidence="10">Phosphofructokinase</shortName>
        <ecNumber evidence="10">2.7.1.11</ecNumber>
    </recommendedName>
    <alternativeName>
        <fullName evidence="10">Phosphohexokinase</fullName>
    </alternativeName>
</protein>
<dbReference type="GO" id="GO:0070095">
    <property type="term" value="F:fructose-6-phosphate binding"/>
    <property type="evidence" value="ECO:0007669"/>
    <property type="project" value="TreeGrafter"/>
</dbReference>
<dbReference type="SUPFAM" id="SSF53784">
    <property type="entry name" value="Phosphofructokinase"/>
    <property type="match status" value="1"/>
</dbReference>
<feature type="site" description="Important for substrate specificity; cannot use PPi as phosphoryl donor" evidence="10">
    <location>
        <position position="114"/>
    </location>
</feature>
<dbReference type="EMBL" id="CP002857">
    <property type="protein sequence ID" value="AEI09737.1"/>
    <property type="molecule type" value="Genomic_DNA"/>
</dbReference>
<dbReference type="FunFam" id="3.40.50.460:FF:000002">
    <property type="entry name" value="ATP-dependent 6-phosphofructokinase"/>
    <property type="match status" value="1"/>
</dbReference>
<comment type="catalytic activity">
    <reaction evidence="10">
        <text>beta-D-fructose 6-phosphate + ATP = beta-D-fructose 1,6-bisphosphate + ADP + H(+)</text>
        <dbReference type="Rhea" id="RHEA:16109"/>
        <dbReference type="ChEBI" id="CHEBI:15378"/>
        <dbReference type="ChEBI" id="CHEBI:30616"/>
        <dbReference type="ChEBI" id="CHEBI:32966"/>
        <dbReference type="ChEBI" id="CHEBI:57634"/>
        <dbReference type="ChEBI" id="CHEBI:456216"/>
        <dbReference type="EC" id="2.7.1.11"/>
    </reaction>
</comment>
<feature type="binding site" evidence="10">
    <location>
        <begin position="82"/>
        <end position="83"/>
    </location>
    <ligand>
        <name>ATP</name>
        <dbReference type="ChEBI" id="CHEBI:30616"/>
    </ligand>
</feature>
<keyword evidence="5 10" id="KW-0808">Transferase</keyword>
<keyword evidence="4 10" id="KW-0963">Cytoplasm</keyword>
<dbReference type="GO" id="GO:0061621">
    <property type="term" value="P:canonical glycolysis"/>
    <property type="evidence" value="ECO:0007669"/>
    <property type="project" value="TreeGrafter"/>
</dbReference>
<comment type="subunit">
    <text evidence="10">Homodimer or homotetramer.</text>
</comment>
<dbReference type="GO" id="GO:0030388">
    <property type="term" value="P:fructose 1,6-bisphosphate metabolic process"/>
    <property type="evidence" value="ECO:0007669"/>
    <property type="project" value="TreeGrafter"/>
</dbReference>
<comment type="cofactor">
    <cofactor evidence="1 10">
        <name>Mg(2+)</name>
        <dbReference type="ChEBI" id="CHEBI:18420"/>
    </cofactor>
</comment>
<dbReference type="GO" id="GO:0003872">
    <property type="term" value="F:6-phosphofructokinase activity"/>
    <property type="evidence" value="ECO:0007669"/>
    <property type="project" value="UniProtKB-UniRule"/>
</dbReference>
<dbReference type="GO" id="GO:0005524">
    <property type="term" value="F:ATP binding"/>
    <property type="evidence" value="ECO:0007669"/>
    <property type="project" value="UniProtKB-KW"/>
</dbReference>
<evidence type="ECO:0000259" key="11">
    <source>
        <dbReference type="Pfam" id="PF00365"/>
    </source>
</evidence>
<evidence type="ECO:0000256" key="5">
    <source>
        <dbReference type="ARBA" id="ARBA00022679"/>
    </source>
</evidence>
<feature type="binding site" description="in other chain" evidence="10">
    <location>
        <begin position="179"/>
        <end position="181"/>
    </location>
    <ligand>
        <name>substrate</name>
        <note>ligand shared between dimeric partners</note>
    </ligand>
</feature>
<dbReference type="GO" id="GO:0046872">
    <property type="term" value="F:metal ion binding"/>
    <property type="evidence" value="ECO:0007669"/>
    <property type="project" value="UniProtKB-KW"/>
</dbReference>
<dbReference type="STRING" id="662755.CRES_1382"/>
<dbReference type="PIRSF" id="PIRSF000532">
    <property type="entry name" value="ATP_PFK_prok"/>
    <property type="match status" value="1"/>
</dbReference>
<reference evidence="12 13" key="1">
    <citation type="journal article" date="2012" name="BMC Genomics">
        <title>Complete genome sequence, lifestyle, and multi-drug resistance of the human pathogen Corynebacterium resistens DSM 45100 isolated from blood samples of a leukemia patient.</title>
        <authorList>
            <person name="Schroder J."/>
            <person name="Maus I."/>
            <person name="Meyer K."/>
            <person name="Wordemann S."/>
            <person name="Blom J."/>
            <person name="Jaenicke S."/>
            <person name="Schneider J."/>
            <person name="Trost E."/>
            <person name="Tauch A."/>
        </authorList>
    </citation>
    <scope>NUCLEOTIDE SEQUENCE [LARGE SCALE GENOMIC DNA]</scope>
    <source>
        <strain evidence="13">DSM 45100 / JCM 12819 / CCUG 50093 / GTC 2026 / SICGH 158</strain>
    </source>
</reference>
<dbReference type="HOGENOM" id="CLU_020655_0_0_11"/>
<keyword evidence="10" id="KW-0547">Nucleotide-binding</keyword>
<feature type="binding site" evidence="10">
    <location>
        <position position="113"/>
    </location>
    <ligand>
        <name>Mg(2+)</name>
        <dbReference type="ChEBI" id="CHEBI:18420"/>
        <note>catalytic</note>
    </ligand>
</feature>
<dbReference type="NCBIfam" id="TIGR02483">
    <property type="entry name" value="PFK_mixed"/>
    <property type="match status" value="1"/>
</dbReference>
<feature type="binding site" evidence="10">
    <location>
        <position position="172"/>
    </location>
    <ligand>
        <name>substrate</name>
        <note>ligand shared between dimeric partners</note>
    </ligand>
</feature>
<keyword evidence="8 10" id="KW-0460">Magnesium</keyword>
<feature type="binding site" description="in other chain" evidence="10">
    <location>
        <begin position="282"/>
        <end position="285"/>
    </location>
    <ligand>
        <name>substrate</name>
        <note>ligand shared between dimeric partners</note>
    </ligand>
</feature>
<dbReference type="NCBIfam" id="NF002872">
    <property type="entry name" value="PRK03202.1"/>
    <property type="match status" value="1"/>
</dbReference>
<feature type="binding site" evidence="10">
    <location>
        <begin position="112"/>
        <end position="115"/>
    </location>
    <ligand>
        <name>ATP</name>
        <dbReference type="ChEBI" id="CHEBI:30616"/>
    </ligand>
</feature>
<dbReference type="GO" id="GO:0006002">
    <property type="term" value="P:fructose 6-phosphate metabolic process"/>
    <property type="evidence" value="ECO:0007669"/>
    <property type="project" value="InterPro"/>
</dbReference>
<evidence type="ECO:0000256" key="9">
    <source>
        <dbReference type="ARBA" id="ARBA00023152"/>
    </source>
</evidence>
<dbReference type="Gene3D" id="3.40.50.460">
    <property type="entry name" value="Phosphofructokinase domain"/>
    <property type="match status" value="1"/>
</dbReference>
<dbReference type="Pfam" id="PF00365">
    <property type="entry name" value="PFK"/>
    <property type="match status" value="1"/>
</dbReference>
<keyword evidence="7 10" id="KW-0418">Kinase</keyword>
<keyword evidence="13" id="KW-1185">Reference proteome</keyword>
<evidence type="ECO:0000313" key="13">
    <source>
        <dbReference type="Proteomes" id="UP000000492"/>
    </source>
</evidence>
<dbReference type="GO" id="GO:0048029">
    <property type="term" value="F:monosaccharide binding"/>
    <property type="evidence" value="ECO:0007669"/>
    <property type="project" value="TreeGrafter"/>
</dbReference>
<dbReference type="InterPro" id="IPR015912">
    <property type="entry name" value="Phosphofructokinase_CS"/>
</dbReference>
<dbReference type="eggNOG" id="COG0205">
    <property type="taxonomic scope" value="Bacteria"/>
</dbReference>